<dbReference type="UniPathway" id="UPA00619">
    <property type="reaction ID" value="UER00676"/>
</dbReference>
<accession>A0A4V2PTW1</accession>
<evidence type="ECO:0000259" key="8">
    <source>
        <dbReference type="SMART" id="SM00849"/>
    </source>
</evidence>
<proteinExistence type="inferred from homology"/>
<dbReference type="InterPro" id="IPR050110">
    <property type="entry name" value="Glyoxalase_II_hydrolase"/>
</dbReference>
<dbReference type="SMART" id="SM00849">
    <property type="entry name" value="Lactamase_B"/>
    <property type="match status" value="1"/>
</dbReference>
<dbReference type="PANTHER" id="PTHR43705:SF1">
    <property type="entry name" value="HYDROXYACYLGLUTATHIONE HYDROLASE GLOB"/>
    <property type="match status" value="1"/>
</dbReference>
<feature type="binding site" evidence="7">
    <location>
        <position position="56"/>
    </location>
    <ligand>
        <name>Zn(2+)</name>
        <dbReference type="ChEBI" id="CHEBI:29105"/>
        <label>2</label>
    </ligand>
</feature>
<dbReference type="GO" id="GO:0004416">
    <property type="term" value="F:hydroxyacylglutathione hydrolase activity"/>
    <property type="evidence" value="ECO:0007669"/>
    <property type="project" value="UniProtKB-UniRule"/>
</dbReference>
<dbReference type="InterPro" id="IPR001279">
    <property type="entry name" value="Metallo-B-lactamas"/>
</dbReference>
<evidence type="ECO:0000256" key="6">
    <source>
        <dbReference type="ARBA" id="ARBA00022833"/>
    </source>
</evidence>
<feature type="binding site" evidence="7">
    <location>
        <position position="57"/>
    </location>
    <ligand>
        <name>Zn(2+)</name>
        <dbReference type="ChEBI" id="CHEBI:29105"/>
        <label>2</label>
    </ligand>
</feature>
<evidence type="ECO:0000313" key="10">
    <source>
        <dbReference type="Proteomes" id="UP000295496"/>
    </source>
</evidence>
<evidence type="ECO:0000256" key="7">
    <source>
        <dbReference type="HAMAP-Rule" id="MF_01374"/>
    </source>
</evidence>
<evidence type="ECO:0000256" key="3">
    <source>
        <dbReference type="ARBA" id="ARBA00006759"/>
    </source>
</evidence>
<dbReference type="InterPro" id="IPR035680">
    <property type="entry name" value="Clx_II_MBL"/>
</dbReference>
<name>A0A4V2PTW1_9PAST</name>
<dbReference type="PANTHER" id="PTHR43705">
    <property type="entry name" value="HYDROXYACYLGLUTATHIONE HYDROLASE"/>
    <property type="match status" value="1"/>
</dbReference>
<organism evidence="9 10">
    <name type="scientific">Lonepinella koalarum</name>
    <dbReference type="NCBI Taxonomy" id="53417"/>
    <lineage>
        <taxon>Bacteria</taxon>
        <taxon>Pseudomonadati</taxon>
        <taxon>Pseudomonadota</taxon>
        <taxon>Gammaproteobacteria</taxon>
        <taxon>Pasteurellales</taxon>
        <taxon>Pasteurellaceae</taxon>
        <taxon>Lonepinella</taxon>
    </lineage>
</organism>
<feature type="binding site" evidence="7">
    <location>
        <position position="52"/>
    </location>
    <ligand>
        <name>Zn(2+)</name>
        <dbReference type="ChEBI" id="CHEBI:29105"/>
        <label>1</label>
    </ligand>
</feature>
<feature type="binding site" evidence="7">
    <location>
        <position position="163"/>
    </location>
    <ligand>
        <name>Zn(2+)</name>
        <dbReference type="ChEBI" id="CHEBI:29105"/>
        <label>2</label>
    </ligand>
</feature>
<feature type="binding site" evidence="7">
    <location>
        <position position="125"/>
    </location>
    <ligand>
        <name>Zn(2+)</name>
        <dbReference type="ChEBI" id="CHEBI:29105"/>
        <label>2</label>
    </ligand>
</feature>
<dbReference type="Pfam" id="PF00753">
    <property type="entry name" value="Lactamase_B"/>
    <property type="match status" value="1"/>
</dbReference>
<dbReference type="EMBL" id="SMGJ01000006">
    <property type="protein sequence ID" value="TCK68151.1"/>
    <property type="molecule type" value="Genomic_DNA"/>
</dbReference>
<keyword evidence="5 7" id="KW-0378">Hydrolase</keyword>
<dbReference type="Gene3D" id="3.60.15.10">
    <property type="entry name" value="Ribonuclease Z/Hydroxyacylglutathione hydrolase-like"/>
    <property type="match status" value="1"/>
</dbReference>
<keyword evidence="6 7" id="KW-0862">Zinc</keyword>
<dbReference type="RefSeq" id="WP_132302435.1">
    <property type="nucleotide sequence ID" value="NZ_CP170642.1"/>
</dbReference>
<dbReference type="NCBIfam" id="TIGR03413">
    <property type="entry name" value="GSH_gloB"/>
    <property type="match status" value="1"/>
</dbReference>
<comment type="pathway">
    <text evidence="2 7">Secondary metabolite metabolism; methylglyoxal degradation; (R)-lactate from methylglyoxal: step 2/2.</text>
</comment>
<gene>
    <name evidence="7" type="primary">gloB</name>
    <name evidence="9" type="ORF">EV692_1851</name>
</gene>
<feature type="binding site" evidence="7">
    <location>
        <position position="108"/>
    </location>
    <ligand>
        <name>Zn(2+)</name>
        <dbReference type="ChEBI" id="CHEBI:29105"/>
        <label>1</label>
    </ligand>
</feature>
<evidence type="ECO:0000313" key="9">
    <source>
        <dbReference type="EMBL" id="TCK68151.1"/>
    </source>
</evidence>
<evidence type="ECO:0000256" key="4">
    <source>
        <dbReference type="ARBA" id="ARBA00022723"/>
    </source>
</evidence>
<dbReference type="GO" id="GO:0046872">
    <property type="term" value="F:metal ion binding"/>
    <property type="evidence" value="ECO:0007669"/>
    <property type="project" value="UniProtKB-KW"/>
</dbReference>
<comment type="subunit">
    <text evidence="7">Monomer.</text>
</comment>
<dbReference type="AlphaFoldDB" id="A0A4V2PTW1"/>
<evidence type="ECO:0000256" key="1">
    <source>
        <dbReference type="ARBA" id="ARBA00001623"/>
    </source>
</evidence>
<dbReference type="InterPro" id="IPR017782">
    <property type="entry name" value="Hydroxyacylglutathione_Hdrlase"/>
</dbReference>
<dbReference type="EC" id="3.1.2.6" evidence="7"/>
<feature type="binding site" evidence="7">
    <location>
        <position position="125"/>
    </location>
    <ligand>
        <name>Zn(2+)</name>
        <dbReference type="ChEBI" id="CHEBI:29105"/>
        <label>1</label>
    </ligand>
</feature>
<dbReference type="InterPro" id="IPR032282">
    <property type="entry name" value="HAGH_C"/>
</dbReference>
<keyword evidence="10" id="KW-1185">Reference proteome</keyword>
<dbReference type="InterPro" id="IPR036866">
    <property type="entry name" value="RibonucZ/Hydroxyglut_hydro"/>
</dbReference>
<protein>
    <recommendedName>
        <fullName evidence="7">Hydroxyacylglutathione hydrolase</fullName>
        <ecNumber evidence="7">3.1.2.6</ecNumber>
    </recommendedName>
    <alternativeName>
        <fullName evidence="7">Glyoxalase II</fullName>
        <shortName evidence="7">Glx II</shortName>
    </alternativeName>
</protein>
<evidence type="ECO:0000256" key="5">
    <source>
        <dbReference type="ARBA" id="ARBA00022801"/>
    </source>
</evidence>
<dbReference type="CDD" id="cd07723">
    <property type="entry name" value="hydroxyacylglutathione_hydrolase_MBL-fold"/>
    <property type="match status" value="1"/>
</dbReference>
<comment type="cofactor">
    <cofactor evidence="7">
        <name>Zn(2+)</name>
        <dbReference type="ChEBI" id="CHEBI:29105"/>
    </cofactor>
    <text evidence="7">Binds 2 Zn(2+) ions per subunit.</text>
</comment>
<dbReference type="Pfam" id="PF16123">
    <property type="entry name" value="HAGH_C"/>
    <property type="match status" value="1"/>
</dbReference>
<dbReference type="SUPFAM" id="SSF56281">
    <property type="entry name" value="Metallo-hydrolase/oxidoreductase"/>
    <property type="match status" value="1"/>
</dbReference>
<dbReference type="GO" id="GO:0019243">
    <property type="term" value="P:methylglyoxal catabolic process to D-lactate via S-lactoyl-glutathione"/>
    <property type="evidence" value="ECO:0007669"/>
    <property type="project" value="UniProtKB-UniRule"/>
</dbReference>
<evidence type="ECO:0000256" key="2">
    <source>
        <dbReference type="ARBA" id="ARBA00004963"/>
    </source>
</evidence>
<comment type="caution">
    <text evidence="9">The sequence shown here is derived from an EMBL/GenBank/DDBJ whole genome shotgun (WGS) entry which is preliminary data.</text>
</comment>
<comment type="function">
    <text evidence="7">Thiolesterase that catalyzes the hydrolysis of S-D-lactoyl-glutathione to form glutathione and D-lactic acid.</text>
</comment>
<dbReference type="HAMAP" id="MF_01374">
    <property type="entry name" value="Glyoxalase_2"/>
    <property type="match status" value="1"/>
</dbReference>
<feature type="domain" description="Metallo-beta-lactamase" evidence="8">
    <location>
        <begin position="10"/>
        <end position="163"/>
    </location>
</feature>
<sequence length="233" mass="26501">MLKAIPARHDNYIWLYSRDNLSIIVIDIPEIEPILSFFEQNPYKITALLLTHNHNDHVAGVAEFKHHFPDVPIIGPTECAYLGLTQVVDRGKFELNDYRIEVIPTGGHTTNHVSFWVDSHLFCGDCLFSAGCGRVFTGDYQQMFESIQRLKALPDDTLICAGHEYTLANLAFAETVLEDKSAVQKHKVLVESLRKQGLPSMPTTLSLEKDINPFLQAEDLPQFIKFRQDKDKF</sequence>
<feature type="binding site" evidence="7">
    <location>
        <position position="54"/>
    </location>
    <ligand>
        <name>Zn(2+)</name>
        <dbReference type="ChEBI" id="CHEBI:29105"/>
        <label>1</label>
    </ligand>
</feature>
<reference evidence="9 10" key="1">
    <citation type="submission" date="2019-03" db="EMBL/GenBank/DDBJ databases">
        <title>Genomic Encyclopedia of Type Strains, Phase IV (KMG-IV): sequencing the most valuable type-strain genomes for metagenomic binning, comparative biology and taxonomic classification.</title>
        <authorList>
            <person name="Goeker M."/>
        </authorList>
    </citation>
    <scope>NUCLEOTIDE SEQUENCE [LARGE SCALE GENOMIC DNA]</scope>
    <source>
        <strain evidence="9 10">DSM 10053</strain>
    </source>
</reference>
<comment type="similarity">
    <text evidence="3 7">Belongs to the metallo-beta-lactamase superfamily. Glyoxalase II family.</text>
</comment>
<dbReference type="Proteomes" id="UP000295496">
    <property type="component" value="Unassembled WGS sequence"/>
</dbReference>
<keyword evidence="4 7" id="KW-0479">Metal-binding</keyword>
<comment type="catalytic activity">
    <reaction evidence="1 7">
        <text>an S-(2-hydroxyacyl)glutathione + H2O = a 2-hydroxy carboxylate + glutathione + H(+)</text>
        <dbReference type="Rhea" id="RHEA:21864"/>
        <dbReference type="ChEBI" id="CHEBI:15377"/>
        <dbReference type="ChEBI" id="CHEBI:15378"/>
        <dbReference type="ChEBI" id="CHEBI:57925"/>
        <dbReference type="ChEBI" id="CHEBI:58896"/>
        <dbReference type="ChEBI" id="CHEBI:71261"/>
        <dbReference type="EC" id="3.1.2.6"/>
    </reaction>
</comment>